<dbReference type="PANTHER" id="PTHR10366:SF390">
    <property type="entry name" value="CINNAMOYL-COA REDUCTASE-LIKE PROTEIN"/>
    <property type="match status" value="1"/>
</dbReference>
<dbReference type="Pfam" id="PF13460">
    <property type="entry name" value="NAD_binding_10"/>
    <property type="match status" value="1"/>
</dbReference>
<sequence length="282" mass="31988">MDHDKSTSCCCVLDASTYVGFWILKKLLSRGYSVHAAIRRNGESEIEEMIREMETTEERLVVYDVDVLDYQSILVSLKTCNVVFCCLDSPEGYDEKEVDLEVRGAINVVEACGRTESIEKIVFSSSLTASIWRDNIGTQKDVDEKCWSDQDFCRSKKLWHALAKMLSEKAAWALAMDRRLNMVSINPGAAQMYENGVLAYVDVKFLADVHIRAFEDVSACGRYFCFNQIVNTEEEALKLVESLSPLIPMPPRYENEMHGSEVYEERLRNNKLSKLVEAGSAC</sequence>
<evidence type="ECO:0000256" key="1">
    <source>
        <dbReference type="ARBA" id="ARBA00022857"/>
    </source>
</evidence>
<organism evidence="4 5">
    <name type="scientific">Arabidopsis thaliana</name>
    <name type="common">Mouse-ear cress</name>
    <dbReference type="NCBI Taxonomy" id="3702"/>
    <lineage>
        <taxon>Eukaryota</taxon>
        <taxon>Viridiplantae</taxon>
        <taxon>Streptophyta</taxon>
        <taxon>Embryophyta</taxon>
        <taxon>Tracheophyta</taxon>
        <taxon>Spermatophyta</taxon>
        <taxon>Magnoliopsida</taxon>
        <taxon>eudicotyledons</taxon>
        <taxon>Gunneridae</taxon>
        <taxon>Pentapetalae</taxon>
        <taxon>rosids</taxon>
        <taxon>malvids</taxon>
        <taxon>Brassicales</taxon>
        <taxon>Brassicaceae</taxon>
        <taxon>Camelineae</taxon>
        <taxon>Arabidopsis</taxon>
    </lineage>
</organism>
<dbReference type="GO" id="GO:0016491">
    <property type="term" value="F:oxidoreductase activity"/>
    <property type="evidence" value="ECO:0007669"/>
    <property type="project" value="UniProtKB-KW"/>
</dbReference>
<dbReference type="InterPro" id="IPR036291">
    <property type="entry name" value="NAD(P)-bd_dom_sf"/>
</dbReference>
<feature type="domain" description="NAD(P)-binding" evidence="3">
    <location>
        <begin position="19"/>
        <end position="130"/>
    </location>
</feature>
<dbReference type="InterPro" id="IPR050425">
    <property type="entry name" value="NAD(P)_dehydrat-like"/>
</dbReference>
<evidence type="ECO:0000313" key="4">
    <source>
        <dbReference type="EMBL" id="CAD5329539.1"/>
    </source>
</evidence>
<evidence type="ECO:0000259" key="3">
    <source>
        <dbReference type="Pfam" id="PF13460"/>
    </source>
</evidence>
<reference evidence="4 5" key="1">
    <citation type="submission" date="2020-09" db="EMBL/GenBank/DDBJ databases">
        <authorList>
            <person name="Ashkenazy H."/>
        </authorList>
    </citation>
    <scope>NUCLEOTIDE SEQUENCE [LARGE SCALE GENOMIC DNA]</scope>
    <source>
        <strain evidence="5">cv. Cdm-0</strain>
    </source>
</reference>
<gene>
    <name evidence="4" type="ORF">AT9943_LOCUS17126</name>
</gene>
<dbReference type="Gene3D" id="3.40.50.720">
    <property type="entry name" value="NAD(P)-binding Rossmann-like Domain"/>
    <property type="match status" value="1"/>
</dbReference>
<dbReference type="AlphaFoldDB" id="A0A7G2F4U9"/>
<evidence type="ECO:0000256" key="2">
    <source>
        <dbReference type="ARBA" id="ARBA00023002"/>
    </source>
</evidence>
<name>A0A7G2F4U9_ARATH</name>
<evidence type="ECO:0000313" key="5">
    <source>
        <dbReference type="Proteomes" id="UP000516314"/>
    </source>
</evidence>
<dbReference type="SUPFAM" id="SSF51735">
    <property type="entry name" value="NAD(P)-binding Rossmann-fold domains"/>
    <property type="match status" value="1"/>
</dbReference>
<keyword evidence="2" id="KW-0560">Oxidoreductase</keyword>
<proteinExistence type="predicted"/>
<dbReference type="EMBL" id="LR881469">
    <property type="protein sequence ID" value="CAD5329539.1"/>
    <property type="molecule type" value="Genomic_DNA"/>
</dbReference>
<dbReference type="InterPro" id="IPR016040">
    <property type="entry name" value="NAD(P)-bd_dom"/>
</dbReference>
<dbReference type="Proteomes" id="UP000516314">
    <property type="component" value="Chromosome 4"/>
</dbReference>
<protein>
    <submittedName>
        <fullName evidence="4">(thale cress) hypothetical protein</fullName>
    </submittedName>
</protein>
<dbReference type="CDD" id="cd08958">
    <property type="entry name" value="FR_SDR_e"/>
    <property type="match status" value="1"/>
</dbReference>
<accession>A0A7G2F4U9</accession>
<keyword evidence="1" id="KW-0521">NADP</keyword>
<dbReference type="PANTHER" id="PTHR10366">
    <property type="entry name" value="NAD DEPENDENT EPIMERASE/DEHYDRATASE"/>
    <property type="match status" value="1"/>
</dbReference>